<dbReference type="AlphaFoldDB" id="K9Z1B1"/>
<evidence type="ECO:0000313" key="1">
    <source>
        <dbReference type="EMBL" id="AFZ52355.1"/>
    </source>
</evidence>
<evidence type="ECO:0000313" key="2">
    <source>
        <dbReference type="Proteomes" id="UP000010480"/>
    </source>
</evidence>
<accession>K9Z1B1</accession>
<sequence length="38" mass="4842">METLRYILQYRFFHKQQIIKLELGYREQDELDIRLPML</sequence>
<gene>
    <name evidence="1" type="ordered locus">Cyan10605_0199</name>
</gene>
<protein>
    <submittedName>
        <fullName evidence="1">Uncharacterized protein</fullName>
    </submittedName>
</protein>
<dbReference type="KEGG" id="can:Cyan10605_0199"/>
<organism evidence="1 2">
    <name type="scientific">Cyanobacterium aponinum (strain PCC 10605)</name>
    <dbReference type="NCBI Taxonomy" id="755178"/>
    <lineage>
        <taxon>Bacteria</taxon>
        <taxon>Bacillati</taxon>
        <taxon>Cyanobacteriota</taxon>
        <taxon>Cyanophyceae</taxon>
        <taxon>Oscillatoriophycideae</taxon>
        <taxon>Chroococcales</taxon>
        <taxon>Geminocystaceae</taxon>
        <taxon>Cyanobacterium</taxon>
    </lineage>
</organism>
<name>K9Z1B1_CYAAP</name>
<dbReference type="EMBL" id="CP003947">
    <property type="protein sequence ID" value="AFZ52355.1"/>
    <property type="molecule type" value="Genomic_DNA"/>
</dbReference>
<dbReference type="Proteomes" id="UP000010480">
    <property type="component" value="Chromosome"/>
</dbReference>
<dbReference type="HOGENOM" id="CLU_3327047_0_0_3"/>
<reference evidence="2" key="1">
    <citation type="journal article" date="2013" name="Proc. Natl. Acad. Sci. U.S.A.">
        <title>Improving the coverage of the cyanobacterial phylum using diversity-driven genome sequencing.</title>
        <authorList>
            <person name="Shih P.M."/>
            <person name="Wu D."/>
            <person name="Latifi A."/>
            <person name="Axen S.D."/>
            <person name="Fewer D.P."/>
            <person name="Talla E."/>
            <person name="Calteau A."/>
            <person name="Cai F."/>
            <person name="Tandeau de Marsac N."/>
            <person name="Rippka R."/>
            <person name="Herdman M."/>
            <person name="Sivonen K."/>
            <person name="Coursin T."/>
            <person name="Laurent T."/>
            <person name="Goodwin L."/>
            <person name="Nolan M."/>
            <person name="Davenport K.W."/>
            <person name="Han C.S."/>
            <person name="Rubin E.M."/>
            <person name="Eisen J.A."/>
            <person name="Woyke T."/>
            <person name="Gugger M."/>
            <person name="Kerfeld C.A."/>
        </authorList>
    </citation>
    <scope>NUCLEOTIDE SEQUENCE [LARGE SCALE GENOMIC DNA]</scope>
    <source>
        <strain evidence="2">PCC 10605</strain>
    </source>
</reference>
<proteinExistence type="predicted"/>
<keyword evidence="2" id="KW-1185">Reference proteome</keyword>